<keyword evidence="4" id="KW-0479">Metal-binding</keyword>
<dbReference type="EMBL" id="CP005286">
    <property type="protein sequence ID" value="AJE31953.1"/>
    <property type="molecule type" value="Genomic_DNA"/>
</dbReference>
<dbReference type="GO" id="GO:0046872">
    <property type="term" value="F:metal ion binding"/>
    <property type="evidence" value="ECO:0007669"/>
    <property type="project" value="UniProtKB-KW"/>
</dbReference>
<dbReference type="GO" id="GO:0030288">
    <property type="term" value="C:outer membrane-bounded periplasmic space"/>
    <property type="evidence" value="ECO:0007669"/>
    <property type="project" value="TreeGrafter"/>
</dbReference>
<keyword evidence="4" id="KW-0408">Iron</keyword>
<dbReference type="PANTHER" id="PTHR30006:SF15">
    <property type="entry name" value="IRON-UTILIZATION PERIPLASMIC PROTEIN"/>
    <property type="match status" value="1"/>
</dbReference>
<sequence length="354" mass="36788">MRFTKRFAAAVVAVCGAAAGLVACGNGDSTDSAGTTGNTAAGDEGSLVIYSGRSEDLVAPLIADFTEETGIDVEVRYGSTAEQAQLLLTEGDASPAHVFLSQEAGALGLLEDQGMLTELPAETIASVAEGFSSEENQWVGVTGRARAVAYDSETVTEEEAPATIADMVDPKWKGQIGVAPGNASFLAFVTAMRVTEGEDATREWLEALAANEPKTYKKNGDILEAVDKGEIRVGLINHYYWYAAAAEQGTDMRAQLKFGEAGDLAGLVNATGVGILTKGAGRADAQAFVDYLLSEAGQTYFAQKTFEYPLVTGVAGPEGVPPLESLSAPDVDLAKLGTVEESAALVDEAGLTVD</sequence>
<dbReference type="PROSITE" id="PS51257">
    <property type="entry name" value="PROKAR_LIPOPROTEIN"/>
    <property type="match status" value="1"/>
</dbReference>
<feature type="chain" id="PRO_5039448450" evidence="5">
    <location>
        <begin position="24"/>
        <end position="354"/>
    </location>
</feature>
<feature type="signal peptide" evidence="5">
    <location>
        <begin position="1"/>
        <end position="23"/>
    </location>
</feature>
<dbReference type="InterPro" id="IPR026045">
    <property type="entry name" value="Ferric-bd"/>
</dbReference>
<dbReference type="AlphaFoldDB" id="A0A0B5D6K1"/>
<evidence type="ECO:0000256" key="4">
    <source>
        <dbReference type="PIRSR" id="PIRSR002825-1"/>
    </source>
</evidence>
<comment type="similarity">
    <text evidence="1">Belongs to the bacterial solute-binding protein 1 family.</text>
</comment>
<dbReference type="HOGENOM" id="CLU_026974_2_0_11"/>
<dbReference type="OrthoDB" id="9769567at2"/>
<feature type="binding site" evidence="4">
    <location>
        <position position="239"/>
    </location>
    <ligand>
        <name>Fe cation</name>
        <dbReference type="ChEBI" id="CHEBI:24875"/>
    </ligand>
</feature>
<dbReference type="GO" id="GO:0006826">
    <property type="term" value="P:iron ion transport"/>
    <property type="evidence" value="ECO:0007669"/>
    <property type="project" value="UniProtKB-KW"/>
</dbReference>
<name>A0A0B5D6K1_9CORY</name>
<evidence type="ECO:0000256" key="5">
    <source>
        <dbReference type="SAM" id="SignalP"/>
    </source>
</evidence>
<protein>
    <submittedName>
        <fullName evidence="6">Iron(III) ABC transporter iron(III)-binding protein</fullName>
    </submittedName>
</protein>
<dbReference type="Pfam" id="PF13343">
    <property type="entry name" value="SBP_bac_6"/>
    <property type="match status" value="1"/>
</dbReference>
<dbReference type="Gene3D" id="3.40.190.10">
    <property type="entry name" value="Periplasmic binding protein-like II"/>
    <property type="match status" value="2"/>
</dbReference>
<evidence type="ECO:0000256" key="2">
    <source>
        <dbReference type="ARBA" id="ARBA00022496"/>
    </source>
</evidence>
<dbReference type="PANTHER" id="PTHR30006">
    <property type="entry name" value="THIAMINE-BINDING PERIPLASMIC PROTEIN-RELATED"/>
    <property type="match status" value="1"/>
</dbReference>
<keyword evidence="2" id="KW-0406">Ion transport</keyword>
<evidence type="ECO:0000313" key="6">
    <source>
        <dbReference type="EMBL" id="AJE31953.1"/>
    </source>
</evidence>
<gene>
    <name evidence="6" type="ORF">B842_00465</name>
</gene>
<proteinExistence type="inferred from homology"/>
<dbReference type="RefSeq" id="WP_040084575.1">
    <property type="nucleotide sequence ID" value="NZ_BCSU01000015.1"/>
</dbReference>
<dbReference type="STRING" id="1223515.B842_00465"/>
<dbReference type="PIRSF" id="PIRSF002825">
    <property type="entry name" value="CfbpA"/>
    <property type="match status" value="1"/>
</dbReference>
<keyword evidence="2" id="KW-0813">Transport</keyword>
<accession>A0A0B5D6K1</accession>
<organism evidence="6 7">
    <name type="scientific">Corynebacterium humireducens NBRC 106098 = DSM 45392</name>
    <dbReference type="NCBI Taxonomy" id="1223515"/>
    <lineage>
        <taxon>Bacteria</taxon>
        <taxon>Bacillati</taxon>
        <taxon>Actinomycetota</taxon>
        <taxon>Actinomycetes</taxon>
        <taxon>Mycobacteriales</taxon>
        <taxon>Corynebacteriaceae</taxon>
        <taxon>Corynebacterium</taxon>
    </lineage>
</organism>
<keyword evidence="2" id="KW-0410">Iron transport</keyword>
<dbReference type="SUPFAM" id="SSF53850">
    <property type="entry name" value="Periplasmic binding protein-like II"/>
    <property type="match status" value="1"/>
</dbReference>
<dbReference type="KEGG" id="chm:B842_00465"/>
<feature type="binding site" evidence="4">
    <location>
        <position position="240"/>
    </location>
    <ligand>
        <name>Fe cation</name>
        <dbReference type="ChEBI" id="CHEBI:24875"/>
    </ligand>
</feature>
<dbReference type="CDD" id="cd13543">
    <property type="entry name" value="PBP2_Fbp"/>
    <property type="match status" value="1"/>
</dbReference>
<evidence type="ECO:0000313" key="7">
    <source>
        <dbReference type="Proteomes" id="UP000031524"/>
    </source>
</evidence>
<evidence type="ECO:0000256" key="1">
    <source>
        <dbReference type="ARBA" id="ARBA00008520"/>
    </source>
</evidence>
<reference evidence="6 7" key="1">
    <citation type="submission" date="2013-04" db="EMBL/GenBank/DDBJ databases">
        <title>Complete genome sequence of Corynebacterium humireducens DSM 45392(T), isolated from a wastewater-fed microbial fuel cell.</title>
        <authorList>
            <person name="Ruckert C."/>
            <person name="Albersmeier A."/>
            <person name="Kalinowski J."/>
        </authorList>
    </citation>
    <scope>NUCLEOTIDE SEQUENCE [LARGE SCALE GENOMIC DNA]</scope>
    <source>
        <strain evidence="7">MFC-5</strain>
    </source>
</reference>
<keyword evidence="7" id="KW-1185">Reference proteome</keyword>
<dbReference type="Proteomes" id="UP000031524">
    <property type="component" value="Chromosome"/>
</dbReference>
<keyword evidence="3 5" id="KW-0732">Signal</keyword>
<evidence type="ECO:0000256" key="3">
    <source>
        <dbReference type="ARBA" id="ARBA00022729"/>
    </source>
</evidence>